<keyword evidence="2" id="KW-0862">Zinc</keyword>
<name>A0A3M8H5J0_9BACI</name>
<organism evidence="6 7">
    <name type="scientific">Lysinibacillus halotolerans</name>
    <dbReference type="NCBI Taxonomy" id="1368476"/>
    <lineage>
        <taxon>Bacteria</taxon>
        <taxon>Bacillati</taxon>
        <taxon>Bacillota</taxon>
        <taxon>Bacilli</taxon>
        <taxon>Bacillales</taxon>
        <taxon>Bacillaceae</taxon>
        <taxon>Lysinibacillus</taxon>
    </lineage>
</organism>
<evidence type="ECO:0000313" key="7">
    <source>
        <dbReference type="Proteomes" id="UP000279909"/>
    </source>
</evidence>
<evidence type="ECO:0000313" key="6">
    <source>
        <dbReference type="EMBL" id="RNC97653.1"/>
    </source>
</evidence>
<comment type="caution">
    <text evidence="6">The sequence shown here is derived from an EMBL/GenBank/DDBJ whole genome shotgun (WGS) entry which is preliminary data.</text>
</comment>
<dbReference type="RefSeq" id="WP_122972974.1">
    <property type="nucleotide sequence ID" value="NZ_RHLQ01000042.1"/>
</dbReference>
<dbReference type="InterPro" id="IPR015304">
    <property type="entry name" value="ZinT_dom"/>
</dbReference>
<gene>
    <name evidence="6" type="ORF">EC501_14270</name>
</gene>
<proteinExistence type="predicted"/>
<feature type="compositionally biased region" description="Basic and acidic residues" evidence="3">
    <location>
        <begin position="28"/>
        <end position="44"/>
    </location>
</feature>
<dbReference type="PROSITE" id="PS51257">
    <property type="entry name" value="PROKAR_LIPOPROTEIN"/>
    <property type="match status" value="1"/>
</dbReference>
<keyword evidence="7" id="KW-1185">Reference proteome</keyword>
<protein>
    <submittedName>
        <fullName evidence="6">Metal-binding protein ZinT</fullName>
    </submittedName>
</protein>
<evidence type="ECO:0000259" key="5">
    <source>
        <dbReference type="Pfam" id="PF09223"/>
    </source>
</evidence>
<evidence type="ECO:0000256" key="4">
    <source>
        <dbReference type="SAM" id="SignalP"/>
    </source>
</evidence>
<accession>A0A3M8H5J0</accession>
<feature type="chain" id="PRO_5039508405" evidence="4">
    <location>
        <begin position="20"/>
        <end position="328"/>
    </location>
</feature>
<sequence length="328" mass="37712">MKKLLFGLSSILLLSIFLAACQGTGEEATKEEVHTDEEHDHSEGEETNQEAPEKITIEGIADHYHTGDTIKLTAVLEEETESDHWHWYSRESSDGEWVAISGQETDTFTGEATKDGIEIKVVLYGSDDKPEFQSAPVKVVIDDHHGHDEESKQIYNGYFEDSQVKERELSDWEGDWQSVYPYLLSGDLDEVFAHKAESGDMTEEEYKEYYKVGYETNVNRITIENNVVTFFEDGKEYSGEYASDGYEILTYEKGNRGVRYIFKLVDGSEEAPQYIQFSDHNIFPVDSNHYHLYWGDDREALLEEVTNWPTYYPSNLDAEDLVRDMLAH</sequence>
<feature type="signal peptide" evidence="4">
    <location>
        <begin position="1"/>
        <end position="19"/>
    </location>
</feature>
<dbReference type="OrthoDB" id="9810636at2"/>
<dbReference type="AlphaFoldDB" id="A0A3M8H5J0"/>
<reference evidence="6 7" key="1">
    <citation type="journal article" date="2014" name="Int. J. Syst. Evol. Microbiol.">
        <title>Lysinibacillus halotolerans sp. nov., isolated from saline-alkaline soil.</title>
        <authorList>
            <person name="Kong D."/>
            <person name="Wang Y."/>
            <person name="Zhao B."/>
            <person name="Li Y."/>
            <person name="Song J."/>
            <person name="Zhai Y."/>
            <person name="Zhang C."/>
            <person name="Wang H."/>
            <person name="Chen X."/>
            <person name="Zhao B."/>
            <person name="Ruan Z."/>
        </authorList>
    </citation>
    <scope>NUCLEOTIDE SEQUENCE [LARGE SCALE GENOMIC DNA]</scope>
    <source>
        <strain evidence="6 7">MCCC 1A12703</strain>
    </source>
</reference>
<dbReference type="Proteomes" id="UP000279909">
    <property type="component" value="Unassembled WGS sequence"/>
</dbReference>
<dbReference type="SUPFAM" id="SSF50814">
    <property type="entry name" value="Lipocalins"/>
    <property type="match status" value="1"/>
</dbReference>
<dbReference type="GO" id="GO:0008270">
    <property type="term" value="F:zinc ion binding"/>
    <property type="evidence" value="ECO:0007669"/>
    <property type="project" value="InterPro"/>
</dbReference>
<evidence type="ECO:0000256" key="3">
    <source>
        <dbReference type="SAM" id="MobiDB-lite"/>
    </source>
</evidence>
<dbReference type="Gene3D" id="2.40.128.20">
    <property type="match status" value="1"/>
</dbReference>
<feature type="domain" description="ZinT" evidence="5">
    <location>
        <begin position="151"/>
        <end position="328"/>
    </location>
</feature>
<evidence type="ECO:0000256" key="1">
    <source>
        <dbReference type="ARBA" id="ARBA00022729"/>
    </source>
</evidence>
<dbReference type="EMBL" id="RHLQ01000042">
    <property type="protein sequence ID" value="RNC97653.1"/>
    <property type="molecule type" value="Genomic_DNA"/>
</dbReference>
<dbReference type="InterPro" id="IPR012674">
    <property type="entry name" value="Calycin"/>
</dbReference>
<feature type="region of interest" description="Disordered" evidence="3">
    <location>
        <begin position="28"/>
        <end position="52"/>
    </location>
</feature>
<keyword evidence="1 4" id="KW-0732">Signal</keyword>
<dbReference type="Pfam" id="PF09223">
    <property type="entry name" value="ZinT"/>
    <property type="match status" value="1"/>
</dbReference>
<evidence type="ECO:0000256" key="2">
    <source>
        <dbReference type="ARBA" id="ARBA00022833"/>
    </source>
</evidence>